<dbReference type="Proteomes" id="UP000217005">
    <property type="component" value="Unassembled WGS sequence"/>
</dbReference>
<evidence type="ECO:0000313" key="4">
    <source>
        <dbReference type="EMBL" id="OZI33197.1"/>
    </source>
</evidence>
<evidence type="ECO:0000313" key="5">
    <source>
        <dbReference type="Proteomes" id="UP000217005"/>
    </source>
</evidence>
<dbReference type="Gene3D" id="1.10.4100.10">
    <property type="entry name" value="2-methylcitrate dehydratase PrpD"/>
    <property type="match status" value="1"/>
</dbReference>
<dbReference type="EMBL" id="NEVL01000004">
    <property type="protein sequence ID" value="OZI33197.1"/>
    <property type="molecule type" value="Genomic_DNA"/>
</dbReference>
<reference evidence="4 5" key="1">
    <citation type="submission" date="2017-05" db="EMBL/GenBank/DDBJ databases">
        <title>Complete and WGS of Bordetella genogroups.</title>
        <authorList>
            <person name="Spilker T."/>
            <person name="LiPuma J."/>
        </authorList>
    </citation>
    <scope>NUCLEOTIDE SEQUENCE [LARGE SCALE GENOMIC DNA]</scope>
    <source>
        <strain evidence="4 5">AU17610</strain>
    </source>
</reference>
<evidence type="ECO:0000256" key="1">
    <source>
        <dbReference type="ARBA" id="ARBA00006174"/>
    </source>
</evidence>
<dbReference type="Pfam" id="PF03972">
    <property type="entry name" value="MmgE_PrpD_N"/>
    <property type="match status" value="1"/>
</dbReference>
<dbReference type="Gene3D" id="3.30.1330.120">
    <property type="entry name" value="2-methylcitrate dehydratase PrpD"/>
    <property type="match status" value="1"/>
</dbReference>
<feature type="domain" description="MmgE/PrpD C-terminal" evidence="3">
    <location>
        <begin position="265"/>
        <end position="367"/>
    </location>
</feature>
<dbReference type="SUPFAM" id="SSF103378">
    <property type="entry name" value="2-methylcitrate dehydratase PrpD"/>
    <property type="match status" value="1"/>
</dbReference>
<proteinExistence type="inferred from homology"/>
<dbReference type="InterPro" id="IPR045336">
    <property type="entry name" value="MmgE_PrpD_N"/>
</dbReference>
<protein>
    <recommendedName>
        <fullName evidence="6">2-methylcitrate dehydratase</fullName>
    </recommendedName>
</protein>
<dbReference type="AlphaFoldDB" id="A0A261S868"/>
<name>A0A261S868_9BORD</name>
<organism evidence="4 5">
    <name type="scientific">Bordetella genomosp. 1</name>
    <dbReference type="NCBI Taxonomy" id="1395607"/>
    <lineage>
        <taxon>Bacteria</taxon>
        <taxon>Pseudomonadati</taxon>
        <taxon>Pseudomonadota</taxon>
        <taxon>Betaproteobacteria</taxon>
        <taxon>Burkholderiales</taxon>
        <taxon>Alcaligenaceae</taxon>
        <taxon>Bordetella</taxon>
    </lineage>
</organism>
<dbReference type="Pfam" id="PF19305">
    <property type="entry name" value="MmgE_PrpD_C"/>
    <property type="match status" value="1"/>
</dbReference>
<sequence length="449" mass="48647">MTQQHSLARELSNWAMTLRFDQAPADTRQAIANCLLYNLTMGLAVDDSNDQLGMVLRSIAHADGPARLFRGRGTRSAADAAFINAGLITARGQNDTHPQVVTHIGCIVIPAVLAVADIVKAPPRRILDAVLVGYESIPRIAQALSAETTRRGFRASSLYGSLGAALACSSLLGLTARQAQASVSIATNMASGLLQTWIDGSEEWRLQIAKTSRDGVHAALLAMEGLSGAEFCLEGASGFARAYAGVPPALDLSGWRTPEMVFKPYPGCAFNQAPVQALRDLVMGVTIKVQDVQRLDIFMNPTDAGYPGVALHGPFETSAGAIMSAPFMLAATLVHGRPRISDFQEQARREELHQLSRKICVRPTPSIAPWTCELELETSAGYVHRQRFAPATPFRLDWGETWRLTSEVAQEWNLPAANEKFGRLVACTENVPSAHLDLESLIHVLYTDH</sequence>
<gene>
    <name evidence="4" type="ORF">CEG14_20365</name>
</gene>
<dbReference type="InterPro" id="IPR005656">
    <property type="entry name" value="MmgE_PrpD"/>
</dbReference>
<evidence type="ECO:0000259" key="3">
    <source>
        <dbReference type="Pfam" id="PF19305"/>
    </source>
</evidence>
<dbReference type="InterPro" id="IPR042188">
    <property type="entry name" value="MmgE/PrpD_sf_2"/>
</dbReference>
<feature type="domain" description="MmgE/PrpD N-terminal" evidence="2">
    <location>
        <begin position="9"/>
        <end position="245"/>
    </location>
</feature>
<dbReference type="PANTHER" id="PTHR16943">
    <property type="entry name" value="2-METHYLCITRATE DEHYDRATASE-RELATED"/>
    <property type="match status" value="1"/>
</dbReference>
<dbReference type="OrthoDB" id="8950577at2"/>
<evidence type="ECO:0000259" key="2">
    <source>
        <dbReference type="Pfam" id="PF03972"/>
    </source>
</evidence>
<dbReference type="InterPro" id="IPR042183">
    <property type="entry name" value="MmgE/PrpD_sf_1"/>
</dbReference>
<dbReference type="InterPro" id="IPR045337">
    <property type="entry name" value="MmgE_PrpD_C"/>
</dbReference>
<comment type="similarity">
    <text evidence="1">Belongs to the PrpD family.</text>
</comment>
<accession>A0A261S868</accession>
<dbReference type="InterPro" id="IPR036148">
    <property type="entry name" value="MmgE/PrpD_sf"/>
</dbReference>
<comment type="caution">
    <text evidence="4">The sequence shown here is derived from an EMBL/GenBank/DDBJ whole genome shotgun (WGS) entry which is preliminary data.</text>
</comment>
<dbReference type="GO" id="GO:0016829">
    <property type="term" value="F:lyase activity"/>
    <property type="evidence" value="ECO:0007669"/>
    <property type="project" value="InterPro"/>
</dbReference>
<dbReference type="PANTHER" id="PTHR16943:SF8">
    <property type="entry name" value="2-METHYLCITRATE DEHYDRATASE"/>
    <property type="match status" value="1"/>
</dbReference>
<dbReference type="RefSeq" id="WP_094828192.1">
    <property type="nucleotide sequence ID" value="NZ_NEVL01000004.1"/>
</dbReference>
<evidence type="ECO:0008006" key="6">
    <source>
        <dbReference type="Google" id="ProtNLM"/>
    </source>
</evidence>